<evidence type="ECO:0000256" key="1">
    <source>
        <dbReference type="ARBA" id="ARBA00009108"/>
    </source>
</evidence>
<dbReference type="Gene3D" id="3.30.70.1880">
    <property type="entry name" value="Protein of unknown function DUF881"/>
    <property type="match status" value="1"/>
</dbReference>
<dbReference type="Proteomes" id="UP000287394">
    <property type="component" value="Chromosome"/>
</dbReference>
<evidence type="ECO:0000313" key="3">
    <source>
        <dbReference type="Proteomes" id="UP000287394"/>
    </source>
</evidence>
<dbReference type="Pfam" id="PF05949">
    <property type="entry name" value="DUF881"/>
    <property type="match status" value="1"/>
</dbReference>
<dbReference type="EMBL" id="AP025739">
    <property type="protein sequence ID" value="BDI28480.1"/>
    <property type="molecule type" value="Genomic_DNA"/>
</dbReference>
<reference evidence="2 3" key="1">
    <citation type="journal article" date="2019" name="Int. J. Syst. Evol. Microbiol.">
        <title>Capsulimonas corticalis gen. nov., sp. nov., an aerobic capsulated bacterium, of a novel bacterial order, Capsulimonadales ord. nov., of the class Armatimonadia of the phylum Armatimonadetes.</title>
        <authorList>
            <person name="Li J."/>
            <person name="Kudo C."/>
            <person name="Tonouchi A."/>
        </authorList>
    </citation>
    <scope>NUCLEOTIDE SEQUENCE [LARGE SCALE GENOMIC DNA]</scope>
    <source>
        <strain evidence="2 3">AX-7</strain>
    </source>
</reference>
<organism evidence="2 3">
    <name type="scientific">Capsulimonas corticalis</name>
    <dbReference type="NCBI Taxonomy" id="2219043"/>
    <lineage>
        <taxon>Bacteria</taxon>
        <taxon>Bacillati</taxon>
        <taxon>Armatimonadota</taxon>
        <taxon>Armatimonadia</taxon>
        <taxon>Capsulimonadales</taxon>
        <taxon>Capsulimonadaceae</taxon>
        <taxon>Capsulimonas</taxon>
    </lineage>
</organism>
<dbReference type="FunCoup" id="A0A402D3B9">
    <property type="interactions" value="2"/>
</dbReference>
<name>A0A402D3B9_9BACT</name>
<comment type="similarity">
    <text evidence="1">Belongs to the UPF0749 family.</text>
</comment>
<dbReference type="KEGG" id="ccot:CCAX7_005310"/>
<dbReference type="InterPro" id="IPR010273">
    <property type="entry name" value="DUF881"/>
</dbReference>
<proteinExistence type="inferred from homology"/>
<dbReference type="PANTHER" id="PTHR37313:SF2">
    <property type="entry name" value="UPF0749 PROTEIN YLXX"/>
    <property type="match status" value="1"/>
</dbReference>
<dbReference type="AlphaFoldDB" id="A0A402D3B9"/>
<accession>A0A402D3B9</accession>
<dbReference type="OrthoDB" id="9776196at2"/>
<dbReference type="PANTHER" id="PTHR37313">
    <property type="entry name" value="UPF0749 PROTEIN RV1825"/>
    <property type="match status" value="1"/>
</dbReference>
<keyword evidence="3" id="KW-1185">Reference proteome</keyword>
<dbReference type="RefSeq" id="WP_119323944.1">
    <property type="nucleotide sequence ID" value="NZ_AP025739.1"/>
</dbReference>
<gene>
    <name evidence="2" type="ORF">CCAX7_005310</name>
</gene>
<protein>
    <submittedName>
        <fullName evidence="2">Uncharacterized protein</fullName>
    </submittedName>
</protein>
<sequence>MGLTLNSPPHTAASPSDHQRSWAISLCTLCAILGALLALSFKTQNQIRQTSLPASNYEALADQYLILKKKAGDDERTIAALQENISRLENSVPSHNKQFQVLTDDLNRAKTLAGLTAVKGPGVTVTLNDSKKRFPDAPLAVQMVGIIHDTDINQIVNELKAAGAEAIAVNDQRLVASSPIRCAGPTIYVNNTPQTPPYVIQAIGDSKTLDTALKLPGGAYDQLQGMDAAMMRIAHADKLVIPAYSGATQPKYAQPVTANAGGEADKN</sequence>
<evidence type="ECO:0000313" key="2">
    <source>
        <dbReference type="EMBL" id="BDI28480.1"/>
    </source>
</evidence>